<evidence type="ECO:0000313" key="2">
    <source>
        <dbReference type="Proteomes" id="UP000254765"/>
    </source>
</evidence>
<organism evidence="1 2">
    <name type="scientific">Serratia marcescens</name>
    <dbReference type="NCBI Taxonomy" id="615"/>
    <lineage>
        <taxon>Bacteria</taxon>
        <taxon>Pseudomonadati</taxon>
        <taxon>Pseudomonadota</taxon>
        <taxon>Gammaproteobacteria</taxon>
        <taxon>Enterobacterales</taxon>
        <taxon>Yersiniaceae</taxon>
        <taxon>Serratia</taxon>
    </lineage>
</organism>
<evidence type="ECO:0000313" key="1">
    <source>
        <dbReference type="EMBL" id="SUI68279.1"/>
    </source>
</evidence>
<dbReference type="AlphaFoldDB" id="A0A379XXV7"/>
<proteinExistence type="predicted"/>
<dbReference type="NCBIfam" id="NF041491">
    <property type="entry name" value="membrane_YniD"/>
    <property type="match status" value="1"/>
</dbReference>
<accession>A0A379XXV7</accession>
<reference evidence="1 2" key="1">
    <citation type="submission" date="2018-06" db="EMBL/GenBank/DDBJ databases">
        <authorList>
            <consortium name="Pathogen Informatics"/>
            <person name="Doyle S."/>
        </authorList>
    </citation>
    <scope>NUCLEOTIDE SEQUENCE [LARGE SCALE GENOMIC DNA]</scope>
    <source>
        <strain evidence="1 2">NCTC10211</strain>
    </source>
</reference>
<gene>
    <name evidence="1" type="primary">yniD</name>
    <name evidence="1" type="ORF">NCTC10211_04315</name>
</gene>
<name>A0A379XXV7_SERMA</name>
<dbReference type="InterPro" id="IPR048084">
    <property type="entry name" value="YniD-like"/>
</dbReference>
<sequence>MATKRMGNKLSKMVVVLLLICLALLLLRWAAIAFG</sequence>
<protein>
    <submittedName>
        <fullName evidence="1">Uncharacterized protein</fullName>
    </submittedName>
</protein>
<dbReference type="Proteomes" id="UP000254765">
    <property type="component" value="Unassembled WGS sequence"/>
</dbReference>
<dbReference type="EMBL" id="UGYK01000002">
    <property type="protein sequence ID" value="SUI68279.1"/>
    <property type="molecule type" value="Genomic_DNA"/>
</dbReference>